<accession>A0A4S8LHE4</accession>
<feature type="region of interest" description="Disordered" evidence="1">
    <location>
        <begin position="740"/>
        <end position="840"/>
    </location>
</feature>
<evidence type="ECO:0000313" key="4">
    <source>
        <dbReference type="Proteomes" id="UP000297245"/>
    </source>
</evidence>
<organism evidence="3 4">
    <name type="scientific">Dendrothele bispora (strain CBS 962.96)</name>
    <dbReference type="NCBI Taxonomy" id="1314807"/>
    <lineage>
        <taxon>Eukaryota</taxon>
        <taxon>Fungi</taxon>
        <taxon>Dikarya</taxon>
        <taxon>Basidiomycota</taxon>
        <taxon>Agaricomycotina</taxon>
        <taxon>Agaricomycetes</taxon>
        <taxon>Agaricomycetidae</taxon>
        <taxon>Agaricales</taxon>
        <taxon>Agaricales incertae sedis</taxon>
        <taxon>Dendrothele</taxon>
    </lineage>
</organism>
<dbReference type="Pfam" id="PF20231">
    <property type="entry name" value="DUF6589"/>
    <property type="match status" value="2"/>
</dbReference>
<dbReference type="InterPro" id="IPR046496">
    <property type="entry name" value="DUF6589"/>
</dbReference>
<feature type="compositionally biased region" description="Polar residues" evidence="1">
    <location>
        <begin position="753"/>
        <end position="773"/>
    </location>
</feature>
<dbReference type="OrthoDB" id="3019291at2759"/>
<name>A0A4S8LHE4_DENBC</name>
<sequence length="840" mass="95235">MFNHRNSNPSWHSPRKHERNLAYSLDEEPTMIGFARPAIKAYAAQMCARKAHQDLTLLTKNDPNHPEYVPAVLDPSNVSWNDIIRLSPQQTADTFKQRTPFLYNFFEYLAAPRKGGEPVQRINRPNEMRIVASLNPLIVGQNRNVNGYLSLPMSIHYFSSQAHTELRRLTSRMGLSVHDSTARKSIASMTMKAQTQMQEETLEAAQKGTVSKCYLVGNCQRYADVYEGGVLRQSKMKVGTFGIECNLEDCPDNAWDAQDHFNRIAENQRASMSVNDLWTSIDWTHRHNSMSLYVLRTLAEEVSSLKKYIDIIDEKFKSSMAIHRIPEKRRTVIQPLGTNAEHELETQATPEAWHAKYTAIKAISETHFGPATSSDPSSLSKLFNCAGLKRPANPKHVDHYPMVHGFKLIWVAQVLDAWRVFLDTDNLEQYYSDLDDKQKLPKFDALLENASTLVRQYMCSAAYERVLSTRHQTSLNIRNPNLKIKPGSLWTRSDTGGSVEQAQQNTKSNSVTDPVNFDGDRTLANSIAFKMQFGSWLLLDHAIKSGDVGRLMEQLKIWIFMFAGSNHHQYTTYLLELHCLLKFESSPELRTAILNNYLVKFGFKAQERDLMVEHHVGKLEDMAGKAGGDFDDPFYREIISPNADKWIHVTRTFAEAFELRPRKNHHTSPHMRPELRILLNKMKETELHRFRPGRTYPGHIASDILAIGYNKLGTGGKLQSFIQETSFKAKFLIAVQKEKNRQNTDDDVPMATCTMQPSSDPSTSHDNSNTSDGYVTENEASDVESSERSELGGDSDVEGYRLYEVDEGISDGDTEEKDQSGDEVFGADSANEDEWSASDG</sequence>
<dbReference type="AlphaFoldDB" id="A0A4S8LHE4"/>
<feature type="compositionally biased region" description="Acidic residues" evidence="1">
    <location>
        <begin position="805"/>
        <end position="816"/>
    </location>
</feature>
<keyword evidence="4" id="KW-1185">Reference proteome</keyword>
<evidence type="ECO:0000256" key="1">
    <source>
        <dbReference type="SAM" id="MobiDB-lite"/>
    </source>
</evidence>
<dbReference type="Proteomes" id="UP000297245">
    <property type="component" value="Unassembled WGS sequence"/>
</dbReference>
<dbReference type="EMBL" id="ML179415">
    <property type="protein sequence ID" value="THU88270.1"/>
    <property type="molecule type" value="Genomic_DNA"/>
</dbReference>
<feature type="region of interest" description="Disordered" evidence="1">
    <location>
        <begin position="493"/>
        <end position="514"/>
    </location>
</feature>
<feature type="domain" description="DUF6589" evidence="2">
    <location>
        <begin position="267"/>
        <end position="346"/>
    </location>
</feature>
<feature type="compositionally biased region" description="Polar residues" evidence="1">
    <location>
        <begin position="493"/>
        <end position="513"/>
    </location>
</feature>
<evidence type="ECO:0000259" key="2">
    <source>
        <dbReference type="Pfam" id="PF20231"/>
    </source>
</evidence>
<proteinExistence type="predicted"/>
<protein>
    <recommendedName>
        <fullName evidence="2">DUF6589 domain-containing protein</fullName>
    </recommendedName>
</protein>
<gene>
    <name evidence="3" type="ORF">K435DRAFT_917531</name>
</gene>
<feature type="compositionally biased region" description="Acidic residues" evidence="1">
    <location>
        <begin position="830"/>
        <end position="840"/>
    </location>
</feature>
<reference evidence="3 4" key="1">
    <citation type="journal article" date="2019" name="Nat. Ecol. Evol.">
        <title>Megaphylogeny resolves global patterns of mushroom evolution.</title>
        <authorList>
            <person name="Varga T."/>
            <person name="Krizsan K."/>
            <person name="Foldi C."/>
            <person name="Dima B."/>
            <person name="Sanchez-Garcia M."/>
            <person name="Sanchez-Ramirez S."/>
            <person name="Szollosi G.J."/>
            <person name="Szarkandi J.G."/>
            <person name="Papp V."/>
            <person name="Albert L."/>
            <person name="Andreopoulos W."/>
            <person name="Angelini C."/>
            <person name="Antonin V."/>
            <person name="Barry K.W."/>
            <person name="Bougher N.L."/>
            <person name="Buchanan P."/>
            <person name="Buyck B."/>
            <person name="Bense V."/>
            <person name="Catcheside P."/>
            <person name="Chovatia M."/>
            <person name="Cooper J."/>
            <person name="Damon W."/>
            <person name="Desjardin D."/>
            <person name="Finy P."/>
            <person name="Geml J."/>
            <person name="Haridas S."/>
            <person name="Hughes K."/>
            <person name="Justo A."/>
            <person name="Karasinski D."/>
            <person name="Kautmanova I."/>
            <person name="Kiss B."/>
            <person name="Kocsube S."/>
            <person name="Kotiranta H."/>
            <person name="LaButti K.M."/>
            <person name="Lechner B.E."/>
            <person name="Liimatainen K."/>
            <person name="Lipzen A."/>
            <person name="Lukacs Z."/>
            <person name="Mihaltcheva S."/>
            <person name="Morgado L.N."/>
            <person name="Niskanen T."/>
            <person name="Noordeloos M.E."/>
            <person name="Ohm R.A."/>
            <person name="Ortiz-Santana B."/>
            <person name="Ovrebo C."/>
            <person name="Racz N."/>
            <person name="Riley R."/>
            <person name="Savchenko A."/>
            <person name="Shiryaev A."/>
            <person name="Soop K."/>
            <person name="Spirin V."/>
            <person name="Szebenyi C."/>
            <person name="Tomsovsky M."/>
            <person name="Tulloss R.E."/>
            <person name="Uehling J."/>
            <person name="Grigoriev I.V."/>
            <person name="Vagvolgyi C."/>
            <person name="Papp T."/>
            <person name="Martin F.M."/>
            <person name="Miettinen O."/>
            <person name="Hibbett D.S."/>
            <person name="Nagy L.G."/>
        </authorList>
    </citation>
    <scope>NUCLEOTIDE SEQUENCE [LARGE SCALE GENOMIC DNA]</scope>
    <source>
        <strain evidence="3 4">CBS 962.96</strain>
    </source>
</reference>
<feature type="domain" description="DUF6589" evidence="2">
    <location>
        <begin position="348"/>
        <end position="666"/>
    </location>
</feature>
<evidence type="ECO:0000313" key="3">
    <source>
        <dbReference type="EMBL" id="THU88270.1"/>
    </source>
</evidence>